<dbReference type="Pfam" id="PF10463">
    <property type="entry name" value="Peptidase_U49"/>
    <property type="match status" value="1"/>
</dbReference>
<dbReference type="AlphaFoldDB" id="A0AAD0NEE3"/>
<sequence length="298" mass="33209">MNMTEPIYSPIVLLDEVIAAAPFAIAPERATELLNDPALKGFGLALSADEGFSIRVGINTKEATLSIFSLEYIWCFSLMILVLVEEYQIAQKHDRQAIDLRESPRVSQAVDLLNWSFNRMYRGDRSPWPDEAPKPEKSPTVNSVVYMVNEVFLSAIAWIIHHEIAHLRLKHGIETTCSAREENEADAEATNWIFSGSLRDDERLKRQLGMAVALLSLQFLETPRGGYSKVESHPPSLERLDRCFKMAGVDEDGFICALTTVALQFQLANLDIEGALGGGSWSEIMSDAMVSFTTAGRR</sequence>
<name>A0AAD0NEE3_9BURK</name>
<organism evidence="1 2">
    <name type="scientific">Burkholderia cenocepacia</name>
    <dbReference type="NCBI Taxonomy" id="95486"/>
    <lineage>
        <taxon>Bacteria</taxon>
        <taxon>Pseudomonadati</taxon>
        <taxon>Pseudomonadota</taxon>
        <taxon>Betaproteobacteria</taxon>
        <taxon>Burkholderiales</taxon>
        <taxon>Burkholderiaceae</taxon>
        <taxon>Burkholderia</taxon>
        <taxon>Burkholderia cepacia complex</taxon>
    </lineage>
</organism>
<evidence type="ECO:0000313" key="1">
    <source>
        <dbReference type="EMBL" id="AWG32170.1"/>
    </source>
</evidence>
<evidence type="ECO:0000313" key="2">
    <source>
        <dbReference type="Proteomes" id="UP000244809"/>
    </source>
</evidence>
<reference evidence="1 2" key="1">
    <citation type="submission" date="2017-04" db="EMBL/GenBank/DDBJ databases">
        <title>Complete genome sequence of Burkholderia cenocepacia PC184 Midwest clone.</title>
        <authorList>
            <person name="Mulks M.H."/>
            <person name="Cooper V.S."/>
        </authorList>
    </citation>
    <scope>NUCLEOTIDE SEQUENCE [LARGE SCALE GENOMIC DNA]</scope>
    <source>
        <strain evidence="1 2">PC184 Mulks</strain>
    </source>
</reference>
<dbReference type="RefSeq" id="WP_105798426.1">
    <property type="nucleotide sequence ID" value="NZ_CADEUB010000021.1"/>
</dbReference>
<accession>A0AAD0NEE3</accession>
<dbReference type="Proteomes" id="UP000244809">
    <property type="component" value="Chromosome 3"/>
</dbReference>
<protein>
    <submittedName>
        <fullName evidence="1">Uncharacterized protein</fullName>
    </submittedName>
</protein>
<gene>
    <name evidence="1" type="ORF">B9Z07_25880</name>
</gene>
<dbReference type="EMBL" id="CP021069">
    <property type="protein sequence ID" value="AWG32170.1"/>
    <property type="molecule type" value="Genomic_DNA"/>
</dbReference>
<dbReference type="InterPro" id="IPR019504">
    <property type="entry name" value="Peptidase_U49_Lit_pept"/>
</dbReference>
<proteinExistence type="predicted"/>